<accession>A0A1B6F564</accession>
<sequence length="309" mass="36323">MDDEDDEFLEDLKRFPELYGGHLKSPTFIYDDLDEEDVNVVYTVQRDENAMEEDENDKEETENVDVEDIKPKIEKFDSDYEVECDLSDETDCKSESYLYKIARYALMTEVAVGCSNLALEVTFPDLEATSETLTRIHPSIRVPFVIEIPKRQFFLKLKNFRDSEVVLEKLRNTKLENGHFEAREIFVRSDSIYAIPKFINPLRLKIRKVRDLLELLYVERDMKPHKIISSMREDDLITTVFEYKTVFDATRALKRVASNNFLINANRVEVLFDDKPGASPIYERLIDIENLFATKEEFKEKHEEMLKAQ</sequence>
<organism evidence="1">
    <name type="scientific">Cuerna arida</name>
    <dbReference type="NCBI Taxonomy" id="1464854"/>
    <lineage>
        <taxon>Eukaryota</taxon>
        <taxon>Metazoa</taxon>
        <taxon>Ecdysozoa</taxon>
        <taxon>Arthropoda</taxon>
        <taxon>Hexapoda</taxon>
        <taxon>Insecta</taxon>
        <taxon>Pterygota</taxon>
        <taxon>Neoptera</taxon>
        <taxon>Paraneoptera</taxon>
        <taxon>Hemiptera</taxon>
        <taxon>Auchenorrhyncha</taxon>
        <taxon>Membracoidea</taxon>
        <taxon>Cicadellidae</taxon>
        <taxon>Cicadellinae</taxon>
        <taxon>Proconiini</taxon>
        <taxon>Cuerna</taxon>
    </lineage>
</organism>
<proteinExistence type="predicted"/>
<evidence type="ECO:0000313" key="1">
    <source>
        <dbReference type="EMBL" id="JAS45231.1"/>
    </source>
</evidence>
<dbReference type="EMBL" id="GECZ01024538">
    <property type="protein sequence ID" value="JAS45231.1"/>
    <property type="molecule type" value="Transcribed_RNA"/>
</dbReference>
<feature type="non-terminal residue" evidence="1">
    <location>
        <position position="309"/>
    </location>
</feature>
<name>A0A1B6F564_9HEMI</name>
<dbReference type="AlphaFoldDB" id="A0A1B6F564"/>
<gene>
    <name evidence="1" type="ORF">g.1264</name>
</gene>
<protein>
    <submittedName>
        <fullName evidence="1">Uncharacterized protein</fullName>
    </submittedName>
</protein>
<reference evidence="1" key="1">
    <citation type="submission" date="2015-11" db="EMBL/GenBank/DDBJ databases">
        <title>De novo transcriptome assembly of four potential Pierce s Disease insect vectors from Arizona vineyards.</title>
        <authorList>
            <person name="Tassone E.E."/>
        </authorList>
    </citation>
    <scope>NUCLEOTIDE SEQUENCE</scope>
</reference>